<keyword evidence="2" id="KW-1185">Reference proteome</keyword>
<accession>A0ABQ9BSK7</accession>
<sequence>MGFVMIYCNPIISDTVGSNQYYRIDLVECTQCVFQSSHT</sequence>
<name>A0ABQ9BSK7_9ROSI</name>
<reference evidence="1" key="2">
    <citation type="journal article" date="2023" name="Int. J. Mol. Sci.">
        <title>De Novo Assembly and Annotation of 11 Diverse Shrub Willow (Salix) Genomes Reveals Novel Gene Organization in Sex-Linked Regions.</title>
        <authorList>
            <person name="Hyden B."/>
            <person name="Feng K."/>
            <person name="Yates T.B."/>
            <person name="Jawdy S."/>
            <person name="Cereghino C."/>
            <person name="Smart L.B."/>
            <person name="Muchero W."/>
        </authorList>
    </citation>
    <scope>NUCLEOTIDE SEQUENCE</scope>
    <source>
        <tissue evidence="1">Shoot tip</tissue>
    </source>
</reference>
<evidence type="ECO:0000313" key="2">
    <source>
        <dbReference type="Proteomes" id="UP001141253"/>
    </source>
</evidence>
<protein>
    <submittedName>
        <fullName evidence="1">Uncharacterized protein</fullName>
    </submittedName>
</protein>
<evidence type="ECO:0000313" key="1">
    <source>
        <dbReference type="EMBL" id="KAJ6389146.1"/>
    </source>
</evidence>
<dbReference type="EMBL" id="JAPFFI010000007">
    <property type="protein sequence ID" value="KAJ6389146.1"/>
    <property type="molecule type" value="Genomic_DNA"/>
</dbReference>
<proteinExistence type="predicted"/>
<reference evidence="1" key="1">
    <citation type="submission" date="2022-10" db="EMBL/GenBank/DDBJ databases">
        <authorList>
            <person name="Hyden B.L."/>
            <person name="Feng K."/>
            <person name="Yates T."/>
            <person name="Jawdy S."/>
            <person name="Smart L.B."/>
            <person name="Muchero W."/>
        </authorList>
    </citation>
    <scope>NUCLEOTIDE SEQUENCE</scope>
    <source>
        <tissue evidence="1">Shoot tip</tissue>
    </source>
</reference>
<dbReference type="Proteomes" id="UP001141253">
    <property type="component" value="Chromosome 3"/>
</dbReference>
<gene>
    <name evidence="1" type="ORF">OIU77_027485</name>
</gene>
<organism evidence="1 2">
    <name type="scientific">Salix suchowensis</name>
    <dbReference type="NCBI Taxonomy" id="1278906"/>
    <lineage>
        <taxon>Eukaryota</taxon>
        <taxon>Viridiplantae</taxon>
        <taxon>Streptophyta</taxon>
        <taxon>Embryophyta</taxon>
        <taxon>Tracheophyta</taxon>
        <taxon>Spermatophyta</taxon>
        <taxon>Magnoliopsida</taxon>
        <taxon>eudicotyledons</taxon>
        <taxon>Gunneridae</taxon>
        <taxon>Pentapetalae</taxon>
        <taxon>rosids</taxon>
        <taxon>fabids</taxon>
        <taxon>Malpighiales</taxon>
        <taxon>Salicaceae</taxon>
        <taxon>Saliceae</taxon>
        <taxon>Salix</taxon>
    </lineage>
</organism>
<comment type="caution">
    <text evidence="1">The sequence shown here is derived from an EMBL/GenBank/DDBJ whole genome shotgun (WGS) entry which is preliminary data.</text>
</comment>